<evidence type="ECO:0000313" key="2">
    <source>
        <dbReference type="EMBL" id="CAE7889705.1"/>
    </source>
</evidence>
<organism evidence="2 3">
    <name type="scientific">Symbiodinium necroappetens</name>
    <dbReference type="NCBI Taxonomy" id="1628268"/>
    <lineage>
        <taxon>Eukaryota</taxon>
        <taxon>Sar</taxon>
        <taxon>Alveolata</taxon>
        <taxon>Dinophyceae</taxon>
        <taxon>Suessiales</taxon>
        <taxon>Symbiodiniaceae</taxon>
        <taxon>Symbiodinium</taxon>
    </lineage>
</organism>
<protein>
    <recommendedName>
        <fullName evidence="1">PDZ domain-containing protein</fullName>
    </recommendedName>
</protein>
<dbReference type="SUPFAM" id="SSF50156">
    <property type="entry name" value="PDZ domain-like"/>
    <property type="match status" value="1"/>
</dbReference>
<dbReference type="EMBL" id="CAJNJA010066595">
    <property type="protein sequence ID" value="CAE7889705.1"/>
    <property type="molecule type" value="Genomic_DNA"/>
</dbReference>
<accession>A0A813B4F1</accession>
<name>A0A813B4F1_9DINO</name>
<dbReference type="InterPro" id="IPR001478">
    <property type="entry name" value="PDZ"/>
</dbReference>
<proteinExistence type="predicted"/>
<dbReference type="PROSITE" id="PS50106">
    <property type="entry name" value="PDZ"/>
    <property type="match status" value="1"/>
</dbReference>
<gene>
    <name evidence="2" type="ORF">SNEC2469_LOCUS29519</name>
</gene>
<dbReference type="CDD" id="cd00136">
    <property type="entry name" value="PDZ_canonical"/>
    <property type="match status" value="1"/>
</dbReference>
<keyword evidence="3" id="KW-1185">Reference proteome</keyword>
<dbReference type="AlphaFoldDB" id="A0A813B4F1"/>
<comment type="caution">
    <text evidence="2">The sequence shown here is derived from an EMBL/GenBank/DDBJ whole genome shotgun (WGS) entry which is preliminary data.</text>
</comment>
<dbReference type="Gene3D" id="2.30.42.10">
    <property type="match status" value="1"/>
</dbReference>
<dbReference type="Proteomes" id="UP000601435">
    <property type="component" value="Unassembled WGS sequence"/>
</dbReference>
<dbReference type="OrthoDB" id="432467at2759"/>
<sequence>MLRENLVEVVSHEILQTPAPQKKDEEAAPVLKEKAEAPSNIFTVTIESRGDFGVVLDDLGSRGPVIAAVNKGAAHDNGTLRKYDCILSVNGVESDVPWIKAEVHGVLYGITAQVNRMWDILESPGKCTLTVLRPTDPWRAAVSSRAVFP</sequence>
<evidence type="ECO:0000313" key="3">
    <source>
        <dbReference type="Proteomes" id="UP000601435"/>
    </source>
</evidence>
<dbReference type="InterPro" id="IPR036034">
    <property type="entry name" value="PDZ_sf"/>
</dbReference>
<evidence type="ECO:0000259" key="1">
    <source>
        <dbReference type="PROSITE" id="PS50106"/>
    </source>
</evidence>
<feature type="domain" description="PDZ" evidence="1">
    <location>
        <begin position="41"/>
        <end position="96"/>
    </location>
</feature>
<reference evidence="2" key="1">
    <citation type="submission" date="2021-02" db="EMBL/GenBank/DDBJ databases">
        <authorList>
            <person name="Dougan E. K."/>
            <person name="Rhodes N."/>
            <person name="Thang M."/>
            <person name="Chan C."/>
        </authorList>
    </citation>
    <scope>NUCLEOTIDE SEQUENCE</scope>
</reference>